<feature type="transmembrane region" description="Helical" evidence="1">
    <location>
        <begin position="12"/>
        <end position="31"/>
    </location>
</feature>
<keyword evidence="1" id="KW-0812">Transmembrane</keyword>
<dbReference type="Proteomes" id="UP000003586">
    <property type="component" value="Chromosome"/>
</dbReference>
<dbReference type="KEGG" id="nso:NIASO_12065"/>
<accession>W0F3W5</accession>
<dbReference type="HOGENOM" id="CLU_2974787_0_0_10"/>
<keyword evidence="3" id="KW-1185">Reference proteome</keyword>
<keyword evidence="1" id="KW-1133">Transmembrane helix</keyword>
<evidence type="ECO:0000313" key="2">
    <source>
        <dbReference type="EMBL" id="AHF17672.1"/>
    </source>
</evidence>
<name>W0F3W5_9BACT</name>
<proteinExistence type="predicted"/>
<evidence type="ECO:0000256" key="1">
    <source>
        <dbReference type="SAM" id="Phobius"/>
    </source>
</evidence>
<organism evidence="2 3">
    <name type="scientific">Niabella soli DSM 19437</name>
    <dbReference type="NCBI Taxonomy" id="929713"/>
    <lineage>
        <taxon>Bacteria</taxon>
        <taxon>Pseudomonadati</taxon>
        <taxon>Bacteroidota</taxon>
        <taxon>Chitinophagia</taxon>
        <taxon>Chitinophagales</taxon>
        <taxon>Chitinophagaceae</taxon>
        <taxon>Niabella</taxon>
    </lineage>
</organism>
<keyword evidence="1" id="KW-0472">Membrane</keyword>
<dbReference type="EMBL" id="CP007035">
    <property type="protein sequence ID" value="AHF17672.1"/>
    <property type="molecule type" value="Genomic_DNA"/>
</dbReference>
<dbReference type="AlphaFoldDB" id="W0F3W5"/>
<sequence>MNIALLLKKYAALIVGAGFLLLGLLTLAKLFNDLSRNAGVAMIVIGIATIIYYLFRKN</sequence>
<feature type="transmembrane region" description="Helical" evidence="1">
    <location>
        <begin position="37"/>
        <end position="55"/>
    </location>
</feature>
<gene>
    <name evidence="2" type="ORF">NIASO_12065</name>
</gene>
<dbReference type="STRING" id="929713.NIASO_12065"/>
<protein>
    <submittedName>
        <fullName evidence="2">Uncharacterized protein</fullName>
    </submittedName>
</protein>
<evidence type="ECO:0000313" key="3">
    <source>
        <dbReference type="Proteomes" id="UP000003586"/>
    </source>
</evidence>
<dbReference type="RefSeq" id="WP_008585837.1">
    <property type="nucleotide sequence ID" value="NZ_CP007035.1"/>
</dbReference>
<reference evidence="2 3" key="1">
    <citation type="submission" date="2013-12" db="EMBL/GenBank/DDBJ databases">
        <authorList>
            <consortium name="DOE Joint Genome Institute"/>
            <person name="Eisen J."/>
            <person name="Huntemann M."/>
            <person name="Han J."/>
            <person name="Chen A."/>
            <person name="Kyrpides N."/>
            <person name="Mavromatis K."/>
            <person name="Markowitz V."/>
            <person name="Palaniappan K."/>
            <person name="Ivanova N."/>
            <person name="Schaumberg A."/>
            <person name="Pati A."/>
            <person name="Liolios K."/>
            <person name="Nordberg H.P."/>
            <person name="Cantor M.N."/>
            <person name="Hua S.X."/>
            <person name="Woyke T."/>
        </authorList>
    </citation>
    <scope>NUCLEOTIDE SEQUENCE [LARGE SCALE GENOMIC DNA]</scope>
    <source>
        <strain evidence="3">DSM 19437</strain>
    </source>
</reference>